<dbReference type="PROSITE" id="PS51211">
    <property type="entry name" value="VITELLOGENIN"/>
    <property type="match status" value="1"/>
</dbReference>
<evidence type="ECO:0000256" key="5">
    <source>
        <dbReference type="PROSITE-ProRule" id="PRU00557"/>
    </source>
</evidence>
<evidence type="ECO:0000256" key="2">
    <source>
        <dbReference type="ARBA" id="ARBA00022761"/>
    </source>
</evidence>
<dbReference type="SUPFAM" id="SSF48431">
    <property type="entry name" value="Lipovitellin-phosvitin complex, superhelical domain"/>
    <property type="match status" value="1"/>
</dbReference>
<dbReference type="PANTHER" id="PTHR23345">
    <property type="entry name" value="VITELLOGENIN-RELATED"/>
    <property type="match status" value="1"/>
</dbReference>
<evidence type="ECO:0000256" key="4">
    <source>
        <dbReference type="ARBA" id="ARBA00023180"/>
    </source>
</evidence>
<dbReference type="InterPro" id="IPR050733">
    <property type="entry name" value="Vitellogenin/Apolipophorin"/>
</dbReference>
<reference evidence="6" key="1">
    <citation type="submission" date="2020-11" db="EMBL/GenBank/DDBJ databases">
        <authorList>
            <person name="Tran Van P."/>
        </authorList>
    </citation>
    <scope>NUCLEOTIDE SEQUENCE</scope>
</reference>
<dbReference type="PANTHER" id="PTHR23345:SF15">
    <property type="entry name" value="VITELLOGENIN 1-RELATED"/>
    <property type="match status" value="1"/>
</dbReference>
<dbReference type="InterPro" id="IPR001747">
    <property type="entry name" value="Vitellogenin_N"/>
</dbReference>
<proteinExistence type="predicted"/>
<comment type="caution">
    <text evidence="5">Lacks conserved residue(s) required for the propagation of feature annotation.</text>
</comment>
<dbReference type="PROSITE" id="PS51257">
    <property type="entry name" value="PROKAR_LIPOPROTEIN"/>
    <property type="match status" value="1"/>
</dbReference>
<dbReference type="GO" id="GO:0005319">
    <property type="term" value="F:lipid transporter activity"/>
    <property type="evidence" value="ECO:0007669"/>
    <property type="project" value="InterPro"/>
</dbReference>
<dbReference type="InterPro" id="IPR015819">
    <property type="entry name" value="Lipid_transp_b-sht_shell"/>
</dbReference>
<dbReference type="InterPro" id="IPR011030">
    <property type="entry name" value="Lipovitellin_superhlx_dom"/>
</dbReference>
<dbReference type="AlphaFoldDB" id="A0A7R8WIC6"/>
<keyword evidence="3" id="KW-1015">Disulfide bond</keyword>
<name>A0A7R8WIC6_9CRUS</name>
<sequence>MPRFPRQISPDSFLQGHSRSFGLFSFALVACVLHGSDGAITFFLPNRLYTYSYETEVYINNSTEALKATVENLTDLRIKATVDLFVKKGIILQLRNIYISSRRSEEREENEQDMNRDFVKIPPEDPLYLPFIADIQEGNGYVKDVSSEMKDTIWSKNFKRGIFSQLVVTDPRGSKPKREVTIVGDCMVFYISSSTQPQRPRFKRIVDVDSCAADASKITYQTLNLARNTPQFIVQQLETDYQVDLEQFDFPTLRSIQTFEYRGLHGGHSEGQALFKTLQDFIIRTQMNLTNVTNFALAPYQEFPLLDGSLAYQWARNDMWLTWFPRPLDFHRRQSTYAHRLAQEEEPGTDALRHLLPLPLLSDQFLDSWYDILAKYNSTQLNQTFEEIKKDSNQKDRFLLMLRECGTNPCIMTKVAVATGNDVNLETALDLIDSIPQHLLVPSVGLYQELETEFKGKSQLHWSDKWNVLAQILHHSAKEEVLSKGTAGPLPVREHRSKFIDKLIQTAEREPFYNARSLVTWNLMAMMRNGGTKKSAEFLQKLVSMRHIPDSLRRQALWSISSIGLGYYEMTLFRMACDRQESPSLRLTASLMFLWNRPREALQLSFMKQLLEEEHSTNSSDKNSLLPILMPTLEALSTVKSSIVSKQVKMLEGLLEQLKREWQKREPEDTGTSSKVEIQEYMRNGGEVLQWSWELWEEGVQLEKSKGTVIEFANHIFNLQIKTCIMVEAPTLPAWEATTEFPYLQEALNFKPRLEPAFVTLLQDNELTFVRRGCFEEPTTLKDEFLEHRELLIETATSIGLPILLKYQQTYARASESNQTSSDPIPLSLLPVFLHPRNGDPACADTWFSIPKTMIRVPAPTTSSKPDSNQRNRKCGNQEIQWVEVHHQTDASDISSNKSSGSVQVQKTKMKLLLLNYFREGERLAVFAEYNNAGMTFNSSKPQTLKVSFPWLILREELSPVLLYLRKDDIHTVHKIRHQGKRHHSHHITLHPPWDNITECFRCHSHQCPIPCPKIETQLRSNITIFRVILSGVIYIDINFQDHMIQLHYPSDEAFGACYEDEDTLSQFPTVTEANHQVQTLPGGQPTTKALVEFHF</sequence>
<protein>
    <submittedName>
        <fullName evidence="6">Uncharacterized protein</fullName>
    </submittedName>
</protein>
<organism evidence="6">
    <name type="scientific">Cyprideis torosa</name>
    <dbReference type="NCBI Taxonomy" id="163714"/>
    <lineage>
        <taxon>Eukaryota</taxon>
        <taxon>Metazoa</taxon>
        <taxon>Ecdysozoa</taxon>
        <taxon>Arthropoda</taxon>
        <taxon>Crustacea</taxon>
        <taxon>Oligostraca</taxon>
        <taxon>Ostracoda</taxon>
        <taxon>Podocopa</taxon>
        <taxon>Podocopida</taxon>
        <taxon>Cytherocopina</taxon>
        <taxon>Cytheroidea</taxon>
        <taxon>Cytherideidae</taxon>
        <taxon>Cyprideis</taxon>
    </lineage>
</organism>
<accession>A0A7R8WIC6</accession>
<evidence type="ECO:0000313" key="6">
    <source>
        <dbReference type="EMBL" id="CAD7229594.1"/>
    </source>
</evidence>
<keyword evidence="1" id="KW-0732">Signal</keyword>
<dbReference type="Pfam" id="PF01347">
    <property type="entry name" value="Vitellogenin_N"/>
    <property type="match status" value="1"/>
</dbReference>
<evidence type="ECO:0000256" key="3">
    <source>
        <dbReference type="ARBA" id="ARBA00023157"/>
    </source>
</evidence>
<dbReference type="SUPFAM" id="SSF56968">
    <property type="entry name" value="Lipovitellin-phosvitin complex, beta-sheet shell regions"/>
    <property type="match status" value="1"/>
</dbReference>
<gene>
    <name evidence="6" type="ORF">CTOB1V02_LOCUS7463</name>
</gene>
<evidence type="ECO:0000256" key="1">
    <source>
        <dbReference type="ARBA" id="ARBA00022729"/>
    </source>
</evidence>
<keyword evidence="2" id="KW-0758">Storage protein</keyword>
<dbReference type="Gene3D" id="1.25.10.20">
    <property type="entry name" value="Vitellinogen, superhelical"/>
    <property type="match status" value="1"/>
</dbReference>
<keyword evidence="4" id="KW-0325">Glycoprotein</keyword>
<dbReference type="InterPro" id="IPR015816">
    <property type="entry name" value="Vitellinogen_b-sht_N"/>
</dbReference>
<dbReference type="EMBL" id="OB662162">
    <property type="protein sequence ID" value="CAD7229594.1"/>
    <property type="molecule type" value="Genomic_DNA"/>
</dbReference>
<dbReference type="Gene3D" id="2.30.230.10">
    <property type="entry name" value="Lipovitellin, beta-sheet shell regions, chain A"/>
    <property type="match status" value="1"/>
</dbReference>